<reference evidence="2" key="1">
    <citation type="journal article" date="2023" name="GigaByte">
        <title>Genome assembly of the bearded iris, Iris pallida Lam.</title>
        <authorList>
            <person name="Bruccoleri R.E."/>
            <person name="Oakeley E.J."/>
            <person name="Faust A.M.E."/>
            <person name="Altorfer M."/>
            <person name="Dessus-Babus S."/>
            <person name="Burckhardt D."/>
            <person name="Oertli M."/>
            <person name="Naumann U."/>
            <person name="Petersen F."/>
            <person name="Wong J."/>
        </authorList>
    </citation>
    <scope>NUCLEOTIDE SEQUENCE</scope>
    <source>
        <strain evidence="2">GSM-AAB239-AS_SAM_17_03QT</strain>
    </source>
</reference>
<dbReference type="AlphaFoldDB" id="A0AAX6HU88"/>
<evidence type="ECO:0000313" key="2">
    <source>
        <dbReference type="EMBL" id="KAJ6843835.1"/>
    </source>
</evidence>
<sequence length="122" mass="14073">MDARLCRSRPHHGGPDLDHSNGLRRRSARAPCPGWTRRVKKKEMASWEGRLQSQRTTVTARQLRAQRRRRRSPRLGLVFIVSGLCLVMESDGSIHIQYCVGHRNGPNVLCNYVQEIRTRELC</sequence>
<organism evidence="2 3">
    <name type="scientific">Iris pallida</name>
    <name type="common">Sweet iris</name>
    <dbReference type="NCBI Taxonomy" id="29817"/>
    <lineage>
        <taxon>Eukaryota</taxon>
        <taxon>Viridiplantae</taxon>
        <taxon>Streptophyta</taxon>
        <taxon>Embryophyta</taxon>
        <taxon>Tracheophyta</taxon>
        <taxon>Spermatophyta</taxon>
        <taxon>Magnoliopsida</taxon>
        <taxon>Liliopsida</taxon>
        <taxon>Asparagales</taxon>
        <taxon>Iridaceae</taxon>
        <taxon>Iridoideae</taxon>
        <taxon>Irideae</taxon>
        <taxon>Iris</taxon>
    </lineage>
</organism>
<evidence type="ECO:0000313" key="3">
    <source>
        <dbReference type="Proteomes" id="UP001140949"/>
    </source>
</evidence>
<protein>
    <submittedName>
        <fullName evidence="2">Uncharacterized protein</fullName>
    </submittedName>
</protein>
<keyword evidence="3" id="KW-1185">Reference proteome</keyword>
<gene>
    <name evidence="2" type="ORF">M6B38_117185</name>
</gene>
<evidence type="ECO:0000256" key="1">
    <source>
        <dbReference type="SAM" id="MobiDB-lite"/>
    </source>
</evidence>
<dbReference type="EMBL" id="JANAVB010006993">
    <property type="protein sequence ID" value="KAJ6843835.1"/>
    <property type="molecule type" value="Genomic_DNA"/>
</dbReference>
<dbReference type="Proteomes" id="UP001140949">
    <property type="component" value="Unassembled WGS sequence"/>
</dbReference>
<feature type="compositionally biased region" description="Low complexity" evidence="1">
    <location>
        <begin position="54"/>
        <end position="63"/>
    </location>
</feature>
<feature type="compositionally biased region" description="Basic residues" evidence="1">
    <location>
        <begin position="1"/>
        <end position="12"/>
    </location>
</feature>
<accession>A0AAX6HU88</accession>
<reference evidence="2" key="2">
    <citation type="submission" date="2023-04" db="EMBL/GenBank/DDBJ databases">
        <authorList>
            <person name="Bruccoleri R.E."/>
            <person name="Oakeley E.J."/>
            <person name="Faust A.-M."/>
            <person name="Dessus-Babus S."/>
            <person name="Altorfer M."/>
            <person name="Burckhardt D."/>
            <person name="Oertli M."/>
            <person name="Naumann U."/>
            <person name="Petersen F."/>
            <person name="Wong J."/>
        </authorList>
    </citation>
    <scope>NUCLEOTIDE SEQUENCE</scope>
    <source>
        <strain evidence="2">GSM-AAB239-AS_SAM_17_03QT</strain>
        <tissue evidence="2">Leaf</tissue>
    </source>
</reference>
<name>A0AAX6HU88_IRIPA</name>
<feature type="region of interest" description="Disordered" evidence="1">
    <location>
        <begin position="1"/>
        <end position="67"/>
    </location>
</feature>
<comment type="caution">
    <text evidence="2">The sequence shown here is derived from an EMBL/GenBank/DDBJ whole genome shotgun (WGS) entry which is preliminary data.</text>
</comment>
<proteinExistence type="predicted"/>